<feature type="compositionally biased region" description="Basic and acidic residues" evidence="5">
    <location>
        <begin position="778"/>
        <end position="817"/>
    </location>
</feature>
<keyword evidence="4" id="KW-0175">Coiled coil</keyword>
<name>A0AAN5I7A4_9BILA</name>
<dbReference type="InterPro" id="IPR036723">
    <property type="entry name" value="Alpha-catenin/vinculin-like_sf"/>
</dbReference>
<feature type="compositionally biased region" description="Polar residues" evidence="5">
    <location>
        <begin position="62"/>
        <end position="74"/>
    </location>
</feature>
<dbReference type="PANTHER" id="PTHR46342:SF1">
    <property type="entry name" value="ALPHA-CATULIN"/>
    <property type="match status" value="1"/>
</dbReference>
<evidence type="ECO:0000313" key="7">
    <source>
        <dbReference type="Proteomes" id="UP001328107"/>
    </source>
</evidence>
<dbReference type="EMBL" id="BTRK01000005">
    <property type="protein sequence ID" value="GMR53086.1"/>
    <property type="molecule type" value="Genomic_DNA"/>
</dbReference>
<keyword evidence="3" id="KW-0963">Cytoplasm</keyword>
<comment type="subcellular location">
    <subcellularLocation>
        <location evidence="1">Cytoplasm</location>
    </subcellularLocation>
</comment>
<reference evidence="7" key="1">
    <citation type="submission" date="2022-10" db="EMBL/GenBank/DDBJ databases">
        <title>Genome assembly of Pristionchus species.</title>
        <authorList>
            <person name="Yoshida K."/>
            <person name="Sommer R.J."/>
        </authorList>
    </citation>
    <scope>NUCLEOTIDE SEQUENCE [LARGE SCALE GENOMIC DNA]</scope>
    <source>
        <strain evidence="7">RS5460</strain>
    </source>
</reference>
<protein>
    <recommendedName>
        <fullName evidence="8">Alpha-catulin</fullName>
    </recommendedName>
</protein>
<feature type="region of interest" description="Disordered" evidence="5">
    <location>
        <begin position="1"/>
        <end position="34"/>
    </location>
</feature>
<evidence type="ECO:0000256" key="3">
    <source>
        <dbReference type="ARBA" id="ARBA00022490"/>
    </source>
</evidence>
<dbReference type="GO" id="GO:0071944">
    <property type="term" value="C:cell periphery"/>
    <property type="evidence" value="ECO:0007669"/>
    <property type="project" value="UniProtKB-ARBA"/>
</dbReference>
<dbReference type="GO" id="GO:0045296">
    <property type="term" value="F:cadherin binding"/>
    <property type="evidence" value="ECO:0007669"/>
    <property type="project" value="InterPro"/>
</dbReference>
<dbReference type="GO" id="GO:0007266">
    <property type="term" value="P:Rho protein signal transduction"/>
    <property type="evidence" value="ECO:0007669"/>
    <property type="project" value="InterPro"/>
</dbReference>
<dbReference type="GO" id="GO:0007155">
    <property type="term" value="P:cell adhesion"/>
    <property type="evidence" value="ECO:0007669"/>
    <property type="project" value="InterPro"/>
</dbReference>
<dbReference type="PANTHER" id="PTHR46342">
    <property type="entry name" value="ALPHA-CATULIN"/>
    <property type="match status" value="1"/>
</dbReference>
<feature type="compositionally biased region" description="Low complexity" evidence="5">
    <location>
        <begin position="676"/>
        <end position="699"/>
    </location>
</feature>
<evidence type="ECO:0000256" key="2">
    <source>
        <dbReference type="ARBA" id="ARBA00008376"/>
    </source>
</evidence>
<dbReference type="Proteomes" id="UP001328107">
    <property type="component" value="Unassembled WGS sequence"/>
</dbReference>
<dbReference type="Pfam" id="PF01044">
    <property type="entry name" value="Vinculin"/>
    <property type="match status" value="1"/>
</dbReference>
<dbReference type="SUPFAM" id="SSF47220">
    <property type="entry name" value="alpha-catenin/vinculin-like"/>
    <property type="match status" value="2"/>
</dbReference>
<feature type="region of interest" description="Disordered" evidence="5">
    <location>
        <begin position="62"/>
        <end position="112"/>
    </location>
</feature>
<gene>
    <name evidence="6" type="ORF">PMAYCL1PPCAC_23281</name>
</gene>
<feature type="region of interest" description="Disordered" evidence="5">
    <location>
        <begin position="732"/>
        <end position="817"/>
    </location>
</feature>
<comment type="caution">
    <text evidence="6">The sequence shown here is derived from an EMBL/GenBank/DDBJ whole genome shotgun (WGS) entry which is preliminary data.</text>
</comment>
<organism evidence="6 7">
    <name type="scientific">Pristionchus mayeri</name>
    <dbReference type="NCBI Taxonomy" id="1317129"/>
    <lineage>
        <taxon>Eukaryota</taxon>
        <taxon>Metazoa</taxon>
        <taxon>Ecdysozoa</taxon>
        <taxon>Nematoda</taxon>
        <taxon>Chromadorea</taxon>
        <taxon>Rhabditida</taxon>
        <taxon>Rhabditina</taxon>
        <taxon>Diplogasteromorpha</taxon>
        <taxon>Diplogasteroidea</taxon>
        <taxon>Neodiplogasteridae</taxon>
        <taxon>Pristionchus</taxon>
    </lineage>
</organism>
<dbReference type="InterPro" id="IPR030045">
    <property type="entry name" value="CTNNAL1"/>
</dbReference>
<evidence type="ECO:0000256" key="1">
    <source>
        <dbReference type="ARBA" id="ARBA00004496"/>
    </source>
</evidence>
<feature type="region of interest" description="Disordered" evidence="5">
    <location>
        <begin position="670"/>
        <end position="706"/>
    </location>
</feature>
<feature type="compositionally biased region" description="Pro residues" evidence="5">
    <location>
        <begin position="24"/>
        <end position="33"/>
    </location>
</feature>
<dbReference type="GO" id="GO:0051015">
    <property type="term" value="F:actin filament binding"/>
    <property type="evidence" value="ECO:0007669"/>
    <property type="project" value="InterPro"/>
</dbReference>
<feature type="compositionally biased region" description="Low complexity" evidence="5">
    <location>
        <begin position="80"/>
        <end position="95"/>
    </location>
</feature>
<feature type="coiled-coil region" evidence="4">
    <location>
        <begin position="505"/>
        <end position="532"/>
    </location>
</feature>
<dbReference type="InterPro" id="IPR006077">
    <property type="entry name" value="Vinculin/catenin"/>
</dbReference>
<dbReference type="Gene3D" id="1.20.120.230">
    <property type="entry name" value="Alpha-catenin/vinculin-like"/>
    <property type="match status" value="3"/>
</dbReference>
<evidence type="ECO:0000256" key="4">
    <source>
        <dbReference type="SAM" id="Coils"/>
    </source>
</evidence>
<sequence>MYSPDRLSLPPPHPLLLHRHSLPDRPPPVPPHGVFPSTAAAAVYNSRLQHYASPLQQLQQVPYRSLQQPQQYRSQEWHHPQFSPASSSSLWSPGSTGLHGHRSSSSLTVPSHTVPRRVMVRECERELSGALQKMLRRDGMEGSKITGDWEWRRSALPLIQITTLINCKESLMGAKGRSEKAIRAALKVGTAVESAIERFVAVGETIADENPDVQPEMYDACHEARLAGASMSNLSCVPSEGMNGVEAAIDKQVIVRASRQLLSSVTRVLLLADRVLVKNIVRAEDKVAYSLSRLEITQSFTEFVRIFAEFGGEMVELAHKSGDRQHDLKSEKRRAQVGVARTSLERTTMLLLTSSKCLLRHPESESARQCRDGVFYQMRIALQLIATCICDGVLPIENDRYCSGNPDEPLDIGIQLTANAAIRQLTEMLDMVRMTSRVGTGVRERLVSAIDALCELTQDFTDSAYTTHHHREQVLDFLEECRFEMTNLIQPEVSSRDDTMDVMRNEGLEVTVERLNRRLRDLSKQLQIVAMEQLSEVFGANEDQVLMSSIKACAVSGDIDGVERYLDKFREHAEHMQEVCRLLHHISITDSLHVSTGHCERNMRAFAPLTLLAGRTLCMHPSSRIARENLEVFCDTWSQILNDLSRLTKESDAASNGRLAAERQAYMSLPRPGVRHSPLTHSSSSHSPINSSLSPPSLSQQSTVHSMARVRPPALISSASNLLSLSRGNLSPSSGLYHSTERLVPPPKPPRTMRRKRSRESQEVSHTFYDGSGEESGEERKEREEREESGGGRDERGEVVLRHGRGEKEEREEEKRQFEYRMSLILDRLEE</sequence>
<proteinExistence type="inferred from homology"/>
<evidence type="ECO:0000313" key="6">
    <source>
        <dbReference type="EMBL" id="GMR53086.1"/>
    </source>
</evidence>
<comment type="similarity">
    <text evidence="2">Belongs to the vinculin/alpha-catenin family.</text>
</comment>
<dbReference type="PRINTS" id="PR00805">
    <property type="entry name" value="ALPHACATENIN"/>
</dbReference>
<dbReference type="InterPro" id="IPR001033">
    <property type="entry name" value="Alpha_catenin"/>
</dbReference>
<evidence type="ECO:0000256" key="5">
    <source>
        <dbReference type="SAM" id="MobiDB-lite"/>
    </source>
</evidence>
<dbReference type="AlphaFoldDB" id="A0AAN5I7A4"/>
<evidence type="ECO:0008006" key="8">
    <source>
        <dbReference type="Google" id="ProtNLM"/>
    </source>
</evidence>
<accession>A0AAN5I7A4</accession>
<dbReference type="GO" id="GO:0005737">
    <property type="term" value="C:cytoplasm"/>
    <property type="evidence" value="ECO:0007669"/>
    <property type="project" value="UniProtKB-SubCell"/>
</dbReference>
<keyword evidence="7" id="KW-1185">Reference proteome</keyword>